<organism evidence="4 6">
    <name type="scientific">Eisenbergiella massiliensis</name>
    <dbReference type="NCBI Taxonomy" id="1720294"/>
    <lineage>
        <taxon>Bacteria</taxon>
        <taxon>Bacillati</taxon>
        <taxon>Bacillota</taxon>
        <taxon>Clostridia</taxon>
        <taxon>Lachnospirales</taxon>
        <taxon>Lachnospiraceae</taxon>
        <taxon>Eisenbergiella</taxon>
    </lineage>
</organism>
<dbReference type="InterPro" id="IPR019606">
    <property type="entry name" value="GerMN"/>
</dbReference>
<reference evidence="5 6" key="1">
    <citation type="submission" date="2018-08" db="EMBL/GenBank/DDBJ databases">
        <title>A genome reference for cultivated species of the human gut microbiota.</title>
        <authorList>
            <person name="Zou Y."/>
            <person name="Xue W."/>
            <person name="Luo G."/>
        </authorList>
    </citation>
    <scope>NUCLEOTIDE SEQUENCE [LARGE SCALE GENOMIC DNA]</scope>
    <source>
        <strain evidence="4 6">AF26-4BH</strain>
        <strain evidence="3 5">TF05-5AC</strain>
    </source>
</reference>
<keyword evidence="1" id="KW-0732">Signal</keyword>
<dbReference type="RefSeq" id="WP_025490718.1">
    <property type="nucleotide sequence ID" value="NZ_CALBAU010000335.1"/>
</dbReference>
<dbReference type="EMBL" id="QVLU01000003">
    <property type="protein sequence ID" value="RGE73524.1"/>
    <property type="molecule type" value="Genomic_DNA"/>
</dbReference>
<evidence type="ECO:0000313" key="3">
    <source>
        <dbReference type="EMBL" id="RGE60925.1"/>
    </source>
</evidence>
<gene>
    <name evidence="4" type="ORF">DWY69_04940</name>
    <name evidence="3" type="ORF">DXC51_10285</name>
</gene>
<protein>
    <recommendedName>
        <fullName evidence="2">GerMN domain-containing protein</fullName>
    </recommendedName>
</protein>
<dbReference type="Proteomes" id="UP000260812">
    <property type="component" value="Unassembled WGS sequence"/>
</dbReference>
<dbReference type="EMBL" id="QVLV01000006">
    <property type="protein sequence ID" value="RGE60925.1"/>
    <property type="molecule type" value="Genomic_DNA"/>
</dbReference>
<dbReference type="GeneID" id="97987254"/>
<evidence type="ECO:0000313" key="4">
    <source>
        <dbReference type="EMBL" id="RGE73524.1"/>
    </source>
</evidence>
<name>A0A3E3J2H3_9FIRM</name>
<feature type="signal peptide" evidence="1">
    <location>
        <begin position="1"/>
        <end position="37"/>
    </location>
</feature>
<evidence type="ECO:0000313" key="6">
    <source>
        <dbReference type="Proteomes" id="UP000261166"/>
    </source>
</evidence>
<feature type="domain" description="GerMN" evidence="2">
    <location>
        <begin position="215"/>
        <end position="301"/>
    </location>
</feature>
<evidence type="ECO:0000256" key="1">
    <source>
        <dbReference type="SAM" id="SignalP"/>
    </source>
</evidence>
<dbReference type="OrthoDB" id="9809406at2"/>
<evidence type="ECO:0000259" key="2">
    <source>
        <dbReference type="SMART" id="SM00909"/>
    </source>
</evidence>
<feature type="domain" description="GerMN" evidence="2">
    <location>
        <begin position="73"/>
        <end position="159"/>
    </location>
</feature>
<dbReference type="Proteomes" id="UP000261166">
    <property type="component" value="Unassembled WGS sequence"/>
</dbReference>
<evidence type="ECO:0000313" key="5">
    <source>
        <dbReference type="Proteomes" id="UP000260812"/>
    </source>
</evidence>
<comment type="caution">
    <text evidence="4">The sequence shown here is derived from an EMBL/GenBank/DDBJ whole genome shotgun (WGS) entry which is preliminary data.</text>
</comment>
<dbReference type="SMART" id="SM00909">
    <property type="entry name" value="Germane"/>
    <property type="match status" value="2"/>
</dbReference>
<feature type="chain" id="PRO_5044080647" description="GerMN domain-containing protein" evidence="1">
    <location>
        <begin position="38"/>
        <end position="324"/>
    </location>
</feature>
<dbReference type="Pfam" id="PF10646">
    <property type="entry name" value="Germane"/>
    <property type="match status" value="2"/>
</dbReference>
<proteinExistence type="predicted"/>
<keyword evidence="5" id="KW-1185">Reference proteome</keyword>
<dbReference type="AlphaFoldDB" id="A0A3E3J2H3"/>
<accession>A0A3E3J2H3</accession>
<sequence>MKDTSNRKKDASNKKSAWAASMLLLFCLVLPACSTGAAEPEGTAFDIYYLNREETKIAKEVHYIDSGEQSGQIAGLLEAMEAVPEDVSLKSSVGNSFQVTGFRVEEGGQLDLDVDESYRKLAPTTEVLVRAALVRTLSQAEGINHVLMTVGGQPLADSTGTAIGPMTADAFIDNAGKEINSYEMVKLKLFFANEAGDGLVEIVKPVEYNSNISMEKLVVEYLVKGPDIDGVYPVINPGTKILSVTVKDGICYVNFDENFMTQLYNVTADVVIYSIANSLVELPNVNKVQIAVNGKTDIVYRETFNLSNLYERNLDLVKTGENVE</sequence>